<gene>
    <name evidence="1" type="ORF">F5876DRAFT_87194</name>
</gene>
<evidence type="ECO:0000313" key="1">
    <source>
        <dbReference type="EMBL" id="KAJ3813278.1"/>
    </source>
</evidence>
<keyword evidence="2" id="KW-1185">Reference proteome</keyword>
<accession>A0ACC1U8G5</accession>
<name>A0ACC1U8G5_9AGAR</name>
<sequence>MVRNLSVSEMLDADFVRATGLFRYRHYQTLKLGKKLKYIIFKFSPDNKEIITEKTSESDNYEDFIADLPEDQCRYAVYDFQYEKEGGGQRNKVCFFLWNPDAASVRSRMLTASSKDALKKSFDGIHFDIQGSDLSEVSYENVLEKASKSF</sequence>
<protein>
    <submittedName>
        <fullName evidence="1">Uncharacterized protein</fullName>
    </submittedName>
</protein>
<evidence type="ECO:0000313" key="2">
    <source>
        <dbReference type="Proteomes" id="UP001163835"/>
    </source>
</evidence>
<proteinExistence type="predicted"/>
<reference evidence="1" key="1">
    <citation type="submission" date="2022-09" db="EMBL/GenBank/DDBJ databases">
        <title>A Global Phylogenomic Analysis of the Shiitake Genus Lentinula.</title>
        <authorList>
            <consortium name="DOE Joint Genome Institute"/>
            <person name="Sierra-Patev S."/>
            <person name="Min B."/>
            <person name="Naranjo-Ortiz M."/>
            <person name="Looney B."/>
            <person name="Konkel Z."/>
            <person name="Slot J.C."/>
            <person name="Sakamoto Y."/>
            <person name="Steenwyk J.L."/>
            <person name="Rokas A."/>
            <person name="Carro J."/>
            <person name="Camarero S."/>
            <person name="Ferreira P."/>
            <person name="Molpeceres G."/>
            <person name="Ruiz-Duenas F.J."/>
            <person name="Serrano A."/>
            <person name="Henrissat B."/>
            <person name="Drula E."/>
            <person name="Hughes K.W."/>
            <person name="Mata J.L."/>
            <person name="Ishikawa N.K."/>
            <person name="Vargas-Isla R."/>
            <person name="Ushijima S."/>
            <person name="Smith C.A."/>
            <person name="Ahrendt S."/>
            <person name="Andreopoulos W."/>
            <person name="He G."/>
            <person name="Labutti K."/>
            <person name="Lipzen A."/>
            <person name="Ng V."/>
            <person name="Riley R."/>
            <person name="Sandor L."/>
            <person name="Barry K."/>
            <person name="Martinez A.T."/>
            <person name="Xiao Y."/>
            <person name="Gibbons J.G."/>
            <person name="Terashima K."/>
            <person name="Grigoriev I.V."/>
            <person name="Hibbett D.S."/>
        </authorList>
    </citation>
    <scope>NUCLEOTIDE SEQUENCE</scope>
    <source>
        <strain evidence="1">TMI1499</strain>
    </source>
</reference>
<organism evidence="1 2">
    <name type="scientific">Lentinula aff. lateritia</name>
    <dbReference type="NCBI Taxonomy" id="2804960"/>
    <lineage>
        <taxon>Eukaryota</taxon>
        <taxon>Fungi</taxon>
        <taxon>Dikarya</taxon>
        <taxon>Basidiomycota</taxon>
        <taxon>Agaricomycotina</taxon>
        <taxon>Agaricomycetes</taxon>
        <taxon>Agaricomycetidae</taxon>
        <taxon>Agaricales</taxon>
        <taxon>Marasmiineae</taxon>
        <taxon>Omphalotaceae</taxon>
        <taxon>Lentinula</taxon>
    </lineage>
</organism>
<dbReference type="EMBL" id="MU794998">
    <property type="protein sequence ID" value="KAJ3813278.1"/>
    <property type="molecule type" value="Genomic_DNA"/>
</dbReference>
<dbReference type="Proteomes" id="UP001163835">
    <property type="component" value="Unassembled WGS sequence"/>
</dbReference>
<comment type="caution">
    <text evidence="1">The sequence shown here is derived from an EMBL/GenBank/DDBJ whole genome shotgun (WGS) entry which is preliminary data.</text>
</comment>